<organism evidence="2 3">
    <name type="scientific">Gulo gulo</name>
    <name type="common">Wolverine</name>
    <name type="synonym">Gluton</name>
    <dbReference type="NCBI Taxonomy" id="48420"/>
    <lineage>
        <taxon>Eukaryota</taxon>
        <taxon>Metazoa</taxon>
        <taxon>Chordata</taxon>
        <taxon>Craniata</taxon>
        <taxon>Vertebrata</taxon>
        <taxon>Euteleostomi</taxon>
        <taxon>Mammalia</taxon>
        <taxon>Eutheria</taxon>
        <taxon>Laurasiatheria</taxon>
        <taxon>Carnivora</taxon>
        <taxon>Caniformia</taxon>
        <taxon>Musteloidea</taxon>
        <taxon>Mustelidae</taxon>
        <taxon>Guloninae</taxon>
        <taxon>Gulo</taxon>
    </lineage>
</organism>
<evidence type="ECO:0000256" key="1">
    <source>
        <dbReference type="SAM" id="MobiDB-lite"/>
    </source>
</evidence>
<gene>
    <name evidence="2" type="ORF">BN2614_LOCUS3</name>
</gene>
<evidence type="ECO:0000313" key="3">
    <source>
        <dbReference type="Proteomes" id="UP000269945"/>
    </source>
</evidence>
<protein>
    <submittedName>
        <fullName evidence="2">Uncharacterized protein</fullName>
    </submittedName>
</protein>
<accession>A0A9X9MD69</accession>
<name>A0A9X9MD69_GULGU</name>
<feature type="region of interest" description="Disordered" evidence="1">
    <location>
        <begin position="50"/>
        <end position="76"/>
    </location>
</feature>
<reference evidence="2 3" key="1">
    <citation type="submission" date="2018-10" db="EMBL/GenBank/DDBJ databases">
        <authorList>
            <person name="Ekblom R."/>
            <person name="Jareborg N."/>
        </authorList>
    </citation>
    <scope>NUCLEOTIDE SEQUENCE [LARGE SCALE GENOMIC DNA]</scope>
    <source>
        <tissue evidence="2">Muscle</tissue>
    </source>
</reference>
<keyword evidence="3" id="KW-1185">Reference proteome</keyword>
<dbReference type="AlphaFoldDB" id="A0A9X9MD69"/>
<sequence length="76" mass="7966">SLSRCYPPSGAAGEAGGGSGSSELDPAHSIGEPGTKNIFTCLCRDRAQPRASQRSYNQEGTLIGTSPQLQSTRWVL</sequence>
<proteinExistence type="predicted"/>
<feature type="non-terminal residue" evidence="2">
    <location>
        <position position="1"/>
    </location>
</feature>
<dbReference type="EMBL" id="CYRY02046862">
    <property type="protein sequence ID" value="VCX42662.1"/>
    <property type="molecule type" value="Genomic_DNA"/>
</dbReference>
<comment type="caution">
    <text evidence="2">The sequence shown here is derived from an EMBL/GenBank/DDBJ whole genome shotgun (WGS) entry which is preliminary data.</text>
</comment>
<evidence type="ECO:0000313" key="2">
    <source>
        <dbReference type="EMBL" id="VCX42662.1"/>
    </source>
</evidence>
<feature type="region of interest" description="Disordered" evidence="1">
    <location>
        <begin position="1"/>
        <end position="32"/>
    </location>
</feature>
<dbReference type="Proteomes" id="UP000269945">
    <property type="component" value="Unassembled WGS sequence"/>
</dbReference>